<dbReference type="PANTHER" id="PTHR43283:SF3">
    <property type="entry name" value="BETA-LACTAMASE FAMILY PROTEIN (AFU_ORTHOLOGUE AFUA_5G07500)"/>
    <property type="match status" value="1"/>
</dbReference>
<dbReference type="Proteomes" id="UP001147653">
    <property type="component" value="Unassembled WGS sequence"/>
</dbReference>
<evidence type="ECO:0000313" key="3">
    <source>
        <dbReference type="Proteomes" id="UP001147653"/>
    </source>
</evidence>
<dbReference type="InterPro" id="IPR001466">
    <property type="entry name" value="Beta-lactam-related"/>
</dbReference>
<comment type="caution">
    <text evidence="2">The sequence shown here is derived from an EMBL/GenBank/DDBJ whole genome shotgun (WGS) entry which is preliminary data.</text>
</comment>
<keyword evidence="3" id="KW-1185">Reference proteome</keyword>
<dbReference type="Gene3D" id="3.40.710.10">
    <property type="entry name" value="DD-peptidase/beta-lactamase superfamily"/>
    <property type="match status" value="1"/>
</dbReference>
<dbReference type="InterPro" id="IPR012338">
    <property type="entry name" value="Beta-lactam/transpept-like"/>
</dbReference>
<reference evidence="2" key="1">
    <citation type="submission" date="2022-10" db="EMBL/GenBank/DDBJ databases">
        <title>The WGS of Solirubrobacter phytolaccae KCTC 29190.</title>
        <authorList>
            <person name="Jiang Z."/>
        </authorList>
    </citation>
    <scope>NUCLEOTIDE SEQUENCE</scope>
    <source>
        <strain evidence="2">KCTC 29190</strain>
    </source>
</reference>
<feature type="domain" description="Beta-lactamase-related" evidence="1">
    <location>
        <begin position="14"/>
        <end position="355"/>
    </location>
</feature>
<dbReference type="Pfam" id="PF00144">
    <property type="entry name" value="Beta-lactamase"/>
    <property type="match status" value="1"/>
</dbReference>
<dbReference type="EMBL" id="JAPDDP010000055">
    <property type="protein sequence ID" value="MDA0183549.1"/>
    <property type="molecule type" value="Genomic_DNA"/>
</dbReference>
<dbReference type="RefSeq" id="WP_270027939.1">
    <property type="nucleotide sequence ID" value="NZ_JAPDDP010000055.1"/>
</dbReference>
<name>A0A9X3NE44_9ACTN</name>
<accession>A0A9X3NE44</accession>
<gene>
    <name evidence="2" type="ORF">OJ997_24785</name>
</gene>
<organism evidence="2 3">
    <name type="scientific">Solirubrobacter phytolaccae</name>
    <dbReference type="NCBI Taxonomy" id="1404360"/>
    <lineage>
        <taxon>Bacteria</taxon>
        <taxon>Bacillati</taxon>
        <taxon>Actinomycetota</taxon>
        <taxon>Thermoleophilia</taxon>
        <taxon>Solirubrobacterales</taxon>
        <taxon>Solirubrobacteraceae</taxon>
        <taxon>Solirubrobacter</taxon>
    </lineage>
</organism>
<evidence type="ECO:0000259" key="1">
    <source>
        <dbReference type="Pfam" id="PF00144"/>
    </source>
</evidence>
<proteinExistence type="predicted"/>
<dbReference type="InterPro" id="IPR050789">
    <property type="entry name" value="Diverse_Enzym_Activities"/>
</dbReference>
<protein>
    <submittedName>
        <fullName evidence="2">Beta-lactamase family protein</fullName>
    </submittedName>
</protein>
<dbReference type="PANTHER" id="PTHR43283">
    <property type="entry name" value="BETA-LACTAMASE-RELATED"/>
    <property type="match status" value="1"/>
</dbReference>
<dbReference type="AlphaFoldDB" id="A0A9X3NE44"/>
<evidence type="ECO:0000313" key="2">
    <source>
        <dbReference type="EMBL" id="MDA0183549.1"/>
    </source>
</evidence>
<dbReference type="SUPFAM" id="SSF56601">
    <property type="entry name" value="beta-lactamase/transpeptidase-like"/>
    <property type="match status" value="1"/>
</dbReference>
<sequence length="368" mass="38544">MSSFDEIWRVPDGGVADERFPGYVGAVRVRGHVEIHAAGRTAVEADSAPMTAGTQFRIASITKPMGGALLLGLVEDGLIGLDDEVARWAPELASPRVLRDPDGPLDDTVAAVRPVTVRHLVTLTSGWGVGLKPNPLQAAMIERDVFPSAMGHACTGDEFLERVGSLPLVFQPGEGWRYETSFNLLGLVLERALGKTVGELLAERVFGPLGMTDTAFAGDPARLAAAYRPKRAGLELTDPPDGKFARPPGFEQLSGGLVSTAGDVLRFYSAIADGELLSDASRAAMTTNALTPQQRASAPEVFLAPGSTWGLGTGIIEATGAWGWSGGTGTTAAVDPAHDTVAVLLTQRAMAGPDDSPQPFHDAVSGVR</sequence>